<feature type="domain" description="HMG box" evidence="3">
    <location>
        <begin position="405"/>
        <end position="478"/>
    </location>
</feature>
<dbReference type="RefSeq" id="XP_056045675.1">
    <property type="nucleotide sequence ID" value="XM_056191575.1"/>
</dbReference>
<evidence type="ECO:0000313" key="5">
    <source>
        <dbReference type="Proteomes" id="UP001217417"/>
    </source>
</evidence>
<comment type="caution">
    <text evidence="4">The sequence shown here is derived from an EMBL/GenBank/DDBJ whole genome shotgun (WGS) entry which is preliminary data.</text>
</comment>
<dbReference type="GeneID" id="80886741"/>
<dbReference type="Proteomes" id="UP001217417">
    <property type="component" value="Unassembled WGS sequence"/>
</dbReference>
<dbReference type="InterPro" id="IPR009071">
    <property type="entry name" value="HMG_box_dom"/>
</dbReference>
<evidence type="ECO:0000256" key="2">
    <source>
        <dbReference type="SAM" id="MobiDB-lite"/>
    </source>
</evidence>
<dbReference type="GO" id="GO:0003677">
    <property type="term" value="F:DNA binding"/>
    <property type="evidence" value="ECO:0007669"/>
    <property type="project" value="UniProtKB-UniRule"/>
</dbReference>
<name>A0AAD7QVQ1_9ASCO</name>
<dbReference type="EMBL" id="JARPMG010000003">
    <property type="protein sequence ID" value="KAJ8102225.1"/>
    <property type="molecule type" value="Genomic_DNA"/>
</dbReference>
<accession>A0AAD7QVQ1</accession>
<dbReference type="PROSITE" id="PS50118">
    <property type="entry name" value="HMG_BOX_2"/>
    <property type="match status" value="1"/>
</dbReference>
<dbReference type="AlphaFoldDB" id="A0AAD7QVQ1"/>
<keyword evidence="1" id="KW-0539">Nucleus</keyword>
<feature type="region of interest" description="Disordered" evidence="2">
    <location>
        <begin position="221"/>
        <end position="242"/>
    </location>
</feature>
<evidence type="ECO:0000256" key="1">
    <source>
        <dbReference type="PROSITE-ProRule" id="PRU00267"/>
    </source>
</evidence>
<gene>
    <name evidence="4" type="ORF">POJ06DRAFT_79727</name>
</gene>
<feature type="DNA-binding region" description="HMG box" evidence="1">
    <location>
        <begin position="405"/>
        <end position="478"/>
    </location>
</feature>
<feature type="compositionally biased region" description="Basic residues" evidence="2">
    <location>
        <begin position="224"/>
        <end position="242"/>
    </location>
</feature>
<protein>
    <recommendedName>
        <fullName evidence="3">HMG box domain-containing protein</fullName>
    </recommendedName>
</protein>
<sequence length="494" mass="55409">MEKCDRIEAITVFDYLTTRAKLELSDDGPMLLVSATSSVSEINSTGATATSFSDLPGCYEYPTDFLETALEQDEFDWTFLSMVSATPVTQAEFDLADESNHVSRNDLNDSWEPAIIAMEAAVKRDPAAVASTGVDRAAQLTGIYPRFSVLSPSPSDHEGSLNGITPPRESALQEESLLLTPNASPSHRISTPLSPASQTVRNASLVNTTVDERLQPDVRWSPIRSRRKRSATTKKPKQKGYSRHISFNKRADAHPLLLLGDRLDQFLSVEYPSRIDFDKWAHLIICHDSGPCYPNYCKLFGDVFGNSQLDNRFEKHIAAISRYYVVDMRDVDDDFTDKDLQRSTKDGEMLSTLDRSIMDFTLSYLFPDRKKKLEILISPMPYFVVRSNQNGSSVGLQGKRLAESPKRPLNVHRLFATAALHQVMRNSASADARMVSTAKIQSAIAMIWRRIQPELKSLLILMQQESAALHASIFPDYKYSPNRSKQKRKADAME</sequence>
<keyword evidence="5" id="KW-1185">Reference proteome</keyword>
<dbReference type="InterPro" id="IPR036910">
    <property type="entry name" value="HMG_box_dom_sf"/>
</dbReference>
<organism evidence="4 5">
    <name type="scientific">Lipomyces tetrasporus</name>
    <dbReference type="NCBI Taxonomy" id="54092"/>
    <lineage>
        <taxon>Eukaryota</taxon>
        <taxon>Fungi</taxon>
        <taxon>Dikarya</taxon>
        <taxon>Ascomycota</taxon>
        <taxon>Saccharomycotina</taxon>
        <taxon>Lipomycetes</taxon>
        <taxon>Lipomycetales</taxon>
        <taxon>Lipomycetaceae</taxon>
        <taxon>Lipomyces</taxon>
    </lineage>
</organism>
<evidence type="ECO:0000313" key="4">
    <source>
        <dbReference type="EMBL" id="KAJ8102225.1"/>
    </source>
</evidence>
<dbReference type="Gene3D" id="1.10.30.10">
    <property type="entry name" value="High mobility group box domain"/>
    <property type="match status" value="1"/>
</dbReference>
<dbReference type="SUPFAM" id="SSF47095">
    <property type="entry name" value="HMG-box"/>
    <property type="match status" value="1"/>
</dbReference>
<proteinExistence type="predicted"/>
<evidence type="ECO:0000259" key="3">
    <source>
        <dbReference type="PROSITE" id="PS50118"/>
    </source>
</evidence>
<reference evidence="4" key="1">
    <citation type="submission" date="2023-03" db="EMBL/GenBank/DDBJ databases">
        <title>Near-Complete genome sequence of Lipomyces tetrasporous NRRL Y-64009, an oleaginous yeast capable of growing on lignocellulosic hydrolysates.</title>
        <authorList>
            <consortium name="Lawrence Berkeley National Laboratory"/>
            <person name="Jagtap S.S."/>
            <person name="Liu J.-J."/>
            <person name="Walukiewicz H.E."/>
            <person name="Pangilinan J."/>
            <person name="Lipzen A."/>
            <person name="Ahrendt S."/>
            <person name="Koriabine M."/>
            <person name="Cobaugh K."/>
            <person name="Salamov A."/>
            <person name="Yoshinaga Y."/>
            <person name="Ng V."/>
            <person name="Daum C."/>
            <person name="Grigoriev I.V."/>
            <person name="Slininger P.J."/>
            <person name="Dien B.S."/>
            <person name="Jin Y.-S."/>
            <person name="Rao C.V."/>
        </authorList>
    </citation>
    <scope>NUCLEOTIDE SEQUENCE</scope>
    <source>
        <strain evidence="4">NRRL Y-64009</strain>
    </source>
</reference>
<dbReference type="GO" id="GO:0005634">
    <property type="term" value="C:nucleus"/>
    <property type="evidence" value="ECO:0007669"/>
    <property type="project" value="UniProtKB-UniRule"/>
</dbReference>
<keyword evidence="1" id="KW-0238">DNA-binding</keyword>